<comment type="caution">
    <text evidence="2">The sequence shown here is derived from an EMBL/GenBank/DDBJ whole genome shotgun (WGS) entry which is preliminary data.</text>
</comment>
<organism evidence="2 3">
    <name type="scientific">Streptomyces luteireticuli</name>
    <dbReference type="NCBI Taxonomy" id="173858"/>
    <lineage>
        <taxon>Bacteria</taxon>
        <taxon>Bacillati</taxon>
        <taxon>Actinomycetota</taxon>
        <taxon>Actinomycetes</taxon>
        <taxon>Kitasatosporales</taxon>
        <taxon>Streptomycetaceae</taxon>
        <taxon>Streptomyces</taxon>
    </lineage>
</organism>
<keyword evidence="3" id="KW-1185">Reference proteome</keyword>
<evidence type="ECO:0000313" key="3">
    <source>
        <dbReference type="Proteomes" id="UP001500879"/>
    </source>
</evidence>
<gene>
    <name evidence="2" type="ORF">GCM10010357_28180</name>
</gene>
<proteinExistence type="predicted"/>
<evidence type="ECO:0000256" key="1">
    <source>
        <dbReference type="SAM" id="MobiDB-lite"/>
    </source>
</evidence>
<feature type="compositionally biased region" description="Gly residues" evidence="1">
    <location>
        <begin position="1"/>
        <end position="16"/>
    </location>
</feature>
<evidence type="ECO:0000313" key="2">
    <source>
        <dbReference type="EMBL" id="GAA0405591.1"/>
    </source>
</evidence>
<protein>
    <submittedName>
        <fullName evidence="2">Uncharacterized protein</fullName>
    </submittedName>
</protein>
<reference evidence="2 3" key="1">
    <citation type="journal article" date="2019" name="Int. J. Syst. Evol. Microbiol.">
        <title>The Global Catalogue of Microorganisms (GCM) 10K type strain sequencing project: providing services to taxonomists for standard genome sequencing and annotation.</title>
        <authorList>
            <consortium name="The Broad Institute Genomics Platform"/>
            <consortium name="The Broad Institute Genome Sequencing Center for Infectious Disease"/>
            <person name="Wu L."/>
            <person name="Ma J."/>
        </authorList>
    </citation>
    <scope>NUCLEOTIDE SEQUENCE [LARGE SCALE GENOMIC DNA]</scope>
    <source>
        <strain evidence="2 3">JCM 4788</strain>
    </source>
</reference>
<sequence>MGAGMGPPGGESGGGVGRHRPGIGTAASQLGGSVGRFGCFGRFRIGGHDGRRHAPGSMDAGSDTGLRNAFTSGPRPSARSDVEAKPGSRHTVKPVRSVGGASHRVPDGS</sequence>
<name>A0ABN0YQF8_9ACTN</name>
<dbReference type="EMBL" id="BAAABX010000031">
    <property type="protein sequence ID" value="GAA0405591.1"/>
    <property type="molecule type" value="Genomic_DNA"/>
</dbReference>
<dbReference type="Proteomes" id="UP001500879">
    <property type="component" value="Unassembled WGS sequence"/>
</dbReference>
<feature type="region of interest" description="Disordered" evidence="1">
    <location>
        <begin position="1"/>
        <end position="109"/>
    </location>
</feature>
<accession>A0ABN0YQF8</accession>